<comment type="subcellular location">
    <subcellularLocation>
        <location evidence="1">Membrane</location>
        <topology evidence="1">Multi-pass membrane protein</topology>
    </subcellularLocation>
</comment>
<evidence type="ECO:0000256" key="4">
    <source>
        <dbReference type="ARBA" id="ARBA00022989"/>
    </source>
</evidence>
<keyword evidence="5 7" id="KW-0472">Membrane</keyword>
<organism evidence="8 9">
    <name type="scientific">Hydnum rufescens UP504</name>
    <dbReference type="NCBI Taxonomy" id="1448309"/>
    <lineage>
        <taxon>Eukaryota</taxon>
        <taxon>Fungi</taxon>
        <taxon>Dikarya</taxon>
        <taxon>Basidiomycota</taxon>
        <taxon>Agaricomycotina</taxon>
        <taxon>Agaricomycetes</taxon>
        <taxon>Cantharellales</taxon>
        <taxon>Hydnaceae</taxon>
        <taxon>Hydnum</taxon>
    </lineage>
</organism>
<comment type="similarity">
    <text evidence="2">Belongs to the CLPTM1 family.</text>
</comment>
<dbReference type="GO" id="GO:0012505">
    <property type="term" value="C:endomembrane system"/>
    <property type="evidence" value="ECO:0007669"/>
    <property type="project" value="TreeGrafter"/>
</dbReference>
<reference evidence="8" key="1">
    <citation type="journal article" date="2020" name="Nat. Commun.">
        <title>Large-scale genome sequencing of mycorrhizal fungi provides insights into the early evolution of symbiotic traits.</title>
        <authorList>
            <person name="Miyauchi S."/>
            <person name="Kiss E."/>
            <person name="Kuo A."/>
            <person name="Drula E."/>
            <person name="Kohler A."/>
            <person name="Sanchez-Garcia M."/>
            <person name="Morin E."/>
            <person name="Andreopoulos B."/>
            <person name="Barry K.W."/>
            <person name="Bonito G."/>
            <person name="Buee M."/>
            <person name="Carver A."/>
            <person name="Chen C."/>
            <person name="Cichocki N."/>
            <person name="Clum A."/>
            <person name="Culley D."/>
            <person name="Crous P.W."/>
            <person name="Fauchery L."/>
            <person name="Girlanda M."/>
            <person name="Hayes R.D."/>
            <person name="Keri Z."/>
            <person name="LaButti K."/>
            <person name="Lipzen A."/>
            <person name="Lombard V."/>
            <person name="Magnuson J."/>
            <person name="Maillard F."/>
            <person name="Murat C."/>
            <person name="Nolan M."/>
            <person name="Ohm R.A."/>
            <person name="Pangilinan J."/>
            <person name="Pereira M.F."/>
            <person name="Perotto S."/>
            <person name="Peter M."/>
            <person name="Pfister S."/>
            <person name="Riley R."/>
            <person name="Sitrit Y."/>
            <person name="Stielow J.B."/>
            <person name="Szollosi G."/>
            <person name="Zifcakova L."/>
            <person name="Stursova M."/>
            <person name="Spatafora J.W."/>
            <person name="Tedersoo L."/>
            <person name="Vaario L.M."/>
            <person name="Yamada A."/>
            <person name="Yan M."/>
            <person name="Wang P."/>
            <person name="Xu J."/>
            <person name="Bruns T."/>
            <person name="Baldrian P."/>
            <person name="Vilgalys R."/>
            <person name="Dunand C."/>
            <person name="Henrissat B."/>
            <person name="Grigoriev I.V."/>
            <person name="Hibbett D."/>
            <person name="Nagy L.G."/>
            <person name="Martin F.M."/>
        </authorList>
    </citation>
    <scope>NUCLEOTIDE SEQUENCE</scope>
    <source>
        <strain evidence="8">UP504</strain>
    </source>
</reference>
<evidence type="ECO:0000256" key="2">
    <source>
        <dbReference type="ARBA" id="ARBA00009310"/>
    </source>
</evidence>
<evidence type="ECO:0000256" key="1">
    <source>
        <dbReference type="ARBA" id="ARBA00004141"/>
    </source>
</evidence>
<evidence type="ECO:0000313" key="9">
    <source>
        <dbReference type="Proteomes" id="UP000886523"/>
    </source>
</evidence>
<keyword evidence="9" id="KW-1185">Reference proteome</keyword>
<dbReference type="PANTHER" id="PTHR21347">
    <property type="entry name" value="CLEFT LIP AND PALATE ASSOCIATED TRANSMEMBRANE PROTEIN-RELATED"/>
    <property type="match status" value="1"/>
</dbReference>
<dbReference type="Pfam" id="PF05602">
    <property type="entry name" value="CLPTM1"/>
    <property type="match status" value="1"/>
</dbReference>
<evidence type="ECO:0000256" key="5">
    <source>
        <dbReference type="ARBA" id="ARBA00023136"/>
    </source>
</evidence>
<dbReference type="InterPro" id="IPR006603">
    <property type="entry name" value="PQ-loop_rpt"/>
</dbReference>
<dbReference type="EMBL" id="MU128912">
    <property type="protein sequence ID" value="KAF9520311.1"/>
    <property type="molecule type" value="Genomic_DNA"/>
</dbReference>
<comment type="caution">
    <text evidence="8">The sequence shown here is derived from an EMBL/GenBank/DDBJ whole genome shotgun (WGS) entry which is preliminary data.</text>
</comment>
<feature type="transmembrane region" description="Helical" evidence="7">
    <location>
        <begin position="377"/>
        <end position="401"/>
    </location>
</feature>
<dbReference type="OrthoDB" id="378564at2759"/>
<feature type="transmembrane region" description="Helical" evidence="7">
    <location>
        <begin position="413"/>
        <end position="433"/>
    </location>
</feature>
<dbReference type="GO" id="GO:0016020">
    <property type="term" value="C:membrane"/>
    <property type="evidence" value="ECO:0007669"/>
    <property type="project" value="UniProtKB-SubCell"/>
</dbReference>
<dbReference type="Proteomes" id="UP000886523">
    <property type="component" value="Unassembled WGS sequence"/>
</dbReference>
<evidence type="ECO:0000256" key="6">
    <source>
        <dbReference type="SAM" id="MobiDB-lite"/>
    </source>
</evidence>
<protein>
    <recommendedName>
        <fullName evidence="10">Cleft lip and palate associated transmembrane protein</fullName>
    </recommendedName>
</protein>
<evidence type="ECO:0000256" key="3">
    <source>
        <dbReference type="ARBA" id="ARBA00022692"/>
    </source>
</evidence>
<sequence>MATPAATSGRRPGAPARADAPGSSAWSIFQNVVIIWALSIGSHALLNPVTKFVLVPYILPNFSTDSAIADTDDKESSGAFTPEGLIAQPIWPLGTELAIDIYISSSSEPSDLFSKSRAPSSEKTALAHLTWDKVKWGDWNIEKSWTGTVDLPTSVRNNASSIWAYIFLTANGASHNPYNAMYYPGHIHLIRKQLTKYKPHKKIIREKKLLASEGGEEVEEQIIDVSVSPHGDPDPSLFDNSSRRMVFGCHTASHPRHQNLTLALISDTTSLPISELPPQMVEHVHVVPGDRHPSGKPHYYPVIYPNTFWQLSSHWEPYTVANTSLPLHIDFHALSWRKFQIYSSLNVGFDQAAAQQGAGAASELDEIKRMFLETNPILLIVTAIVSVLHMVFELLAFTADVSHWRKKSELTGISVRTIFTNVFVQIIILLYLVDNNEDTSWMILFGQGTGAAIEAWKVTKVLDIRLVRSGPGARLPYQLVITDKHVLTEDEKRTQEYDRLAFRYVSYAAAPLLFAYTIYSLMYQSHKGWYSFTIRTLTSFVYTFGFAQLVPQLIINYKLKSVAHLPTKAFVYKFLGTIVDDFFAFCIKMPLLHRLACFRDDVVFLIFLYQRWIYRVDPKRVNEFGQVMNLESEGHSGEGEDATVVESKKDK</sequence>
<feature type="transmembrane region" description="Helical" evidence="7">
    <location>
        <begin position="501"/>
        <end position="522"/>
    </location>
</feature>
<evidence type="ECO:0000313" key="8">
    <source>
        <dbReference type="EMBL" id="KAF9520311.1"/>
    </source>
</evidence>
<feature type="region of interest" description="Disordered" evidence="6">
    <location>
        <begin position="632"/>
        <end position="651"/>
    </location>
</feature>
<name>A0A9P6DZ97_9AGAM</name>
<accession>A0A9P6DZ97</accession>
<dbReference type="InterPro" id="IPR008429">
    <property type="entry name" value="CLPTM1"/>
</dbReference>
<feature type="transmembrane region" description="Helical" evidence="7">
    <location>
        <begin position="528"/>
        <end position="550"/>
    </location>
</feature>
<dbReference type="PANTHER" id="PTHR21347:SF0">
    <property type="entry name" value="LIPID SCRAMBLASE CLPTM1L"/>
    <property type="match status" value="1"/>
</dbReference>
<keyword evidence="3 7" id="KW-0812">Transmembrane</keyword>
<evidence type="ECO:0000256" key="7">
    <source>
        <dbReference type="SAM" id="Phobius"/>
    </source>
</evidence>
<evidence type="ECO:0008006" key="10">
    <source>
        <dbReference type="Google" id="ProtNLM"/>
    </source>
</evidence>
<feature type="region of interest" description="Disordered" evidence="6">
    <location>
        <begin position="1"/>
        <end position="22"/>
    </location>
</feature>
<dbReference type="AlphaFoldDB" id="A0A9P6DZ97"/>
<proteinExistence type="inferred from homology"/>
<gene>
    <name evidence="8" type="ORF">BS47DRAFT_1357528</name>
</gene>
<keyword evidence="4 7" id="KW-1133">Transmembrane helix</keyword>
<dbReference type="Pfam" id="PF04193">
    <property type="entry name" value="PQ-loop"/>
    <property type="match status" value="1"/>
</dbReference>